<name>A0A915HUL9_ROMCU</name>
<evidence type="ECO:0000313" key="1">
    <source>
        <dbReference type="Proteomes" id="UP000887565"/>
    </source>
</evidence>
<proteinExistence type="predicted"/>
<dbReference type="AlphaFoldDB" id="A0A915HUL9"/>
<reference evidence="2" key="1">
    <citation type="submission" date="2022-11" db="UniProtKB">
        <authorList>
            <consortium name="WormBaseParasite"/>
        </authorList>
    </citation>
    <scope>IDENTIFICATION</scope>
</reference>
<evidence type="ECO:0000313" key="2">
    <source>
        <dbReference type="WBParaSite" id="nRc.2.0.1.t05594-RA"/>
    </source>
</evidence>
<organism evidence="1 2">
    <name type="scientific">Romanomermis culicivorax</name>
    <name type="common">Nematode worm</name>
    <dbReference type="NCBI Taxonomy" id="13658"/>
    <lineage>
        <taxon>Eukaryota</taxon>
        <taxon>Metazoa</taxon>
        <taxon>Ecdysozoa</taxon>
        <taxon>Nematoda</taxon>
        <taxon>Enoplea</taxon>
        <taxon>Dorylaimia</taxon>
        <taxon>Mermithida</taxon>
        <taxon>Mermithoidea</taxon>
        <taxon>Mermithidae</taxon>
        <taxon>Romanomermis</taxon>
    </lineage>
</organism>
<sequence length="105" mass="11576">MLTLSAAFLKYSKAVELSATVAGVPSKYIFPSCSCTTPLSGSETKLRKNNCLFNKTIPHLTIFFAKNTDLAKKQWVVQRAGKILRFQPAPKMPKDQGSLVIDQSI</sequence>
<protein>
    <submittedName>
        <fullName evidence="2">Uncharacterized protein</fullName>
    </submittedName>
</protein>
<dbReference type="WBParaSite" id="nRc.2.0.1.t05594-RA">
    <property type="protein sequence ID" value="nRc.2.0.1.t05594-RA"/>
    <property type="gene ID" value="nRc.2.0.1.g05594"/>
</dbReference>
<accession>A0A915HUL9</accession>
<keyword evidence="1" id="KW-1185">Reference proteome</keyword>
<dbReference type="Proteomes" id="UP000887565">
    <property type="component" value="Unplaced"/>
</dbReference>